<keyword evidence="5" id="KW-0503">Monooxygenase</keyword>
<dbReference type="Proteomes" id="UP001497482">
    <property type="component" value="Chromosome 1"/>
</dbReference>
<dbReference type="PANTHER" id="PTHR24286:SF252">
    <property type="entry name" value="CYTOCHROME P450 26B1"/>
    <property type="match status" value="1"/>
</dbReference>
<comment type="similarity">
    <text evidence="1 5">Belongs to the cytochrome P450 family.</text>
</comment>
<dbReference type="GO" id="GO:0005506">
    <property type="term" value="F:iron ion binding"/>
    <property type="evidence" value="ECO:0007669"/>
    <property type="project" value="InterPro"/>
</dbReference>
<keyword evidence="3 5" id="KW-0479">Metal-binding</keyword>
<dbReference type="InterPro" id="IPR036396">
    <property type="entry name" value="Cyt_P450_sf"/>
</dbReference>
<dbReference type="PANTHER" id="PTHR24286">
    <property type="entry name" value="CYTOCHROME P450 26"/>
    <property type="match status" value="1"/>
</dbReference>
<evidence type="ECO:0000256" key="3">
    <source>
        <dbReference type="ARBA" id="ARBA00022723"/>
    </source>
</evidence>
<dbReference type="GO" id="GO:0016705">
    <property type="term" value="F:oxidoreductase activity, acting on paired donors, with incorporation or reduction of molecular oxygen"/>
    <property type="evidence" value="ECO:0007669"/>
    <property type="project" value="InterPro"/>
</dbReference>
<evidence type="ECO:0000313" key="7">
    <source>
        <dbReference type="Proteomes" id="UP001497482"/>
    </source>
</evidence>
<accession>A0AAV2IX44</accession>
<dbReference type="Gene3D" id="1.10.630.10">
    <property type="entry name" value="Cytochrome P450"/>
    <property type="match status" value="1"/>
</dbReference>
<dbReference type="SUPFAM" id="SSF48264">
    <property type="entry name" value="Cytochrome P450"/>
    <property type="match status" value="1"/>
</dbReference>
<dbReference type="GO" id="GO:0016125">
    <property type="term" value="P:sterol metabolic process"/>
    <property type="evidence" value="ECO:0007669"/>
    <property type="project" value="TreeGrafter"/>
</dbReference>
<dbReference type="GO" id="GO:0020037">
    <property type="term" value="F:heme binding"/>
    <property type="evidence" value="ECO:0007669"/>
    <property type="project" value="InterPro"/>
</dbReference>
<dbReference type="InterPro" id="IPR017972">
    <property type="entry name" value="Cyt_P450_CS"/>
</dbReference>
<keyword evidence="7" id="KW-1185">Reference proteome</keyword>
<dbReference type="InterPro" id="IPR002397">
    <property type="entry name" value="Cyt_P450_B"/>
</dbReference>
<evidence type="ECO:0000256" key="4">
    <source>
        <dbReference type="ARBA" id="ARBA00023004"/>
    </source>
</evidence>
<dbReference type="InterPro" id="IPR001128">
    <property type="entry name" value="Cyt_P450"/>
</dbReference>
<evidence type="ECO:0000313" key="6">
    <source>
        <dbReference type="EMBL" id="CAL1569851.1"/>
    </source>
</evidence>
<evidence type="ECO:0000256" key="2">
    <source>
        <dbReference type="ARBA" id="ARBA00022617"/>
    </source>
</evidence>
<keyword evidence="4 5" id="KW-0408">Iron</keyword>
<name>A0AAV2IX44_KNICA</name>
<proteinExistence type="inferred from homology"/>
<dbReference type="EMBL" id="OZ035823">
    <property type="protein sequence ID" value="CAL1569851.1"/>
    <property type="molecule type" value="Genomic_DNA"/>
</dbReference>
<dbReference type="PRINTS" id="PR00359">
    <property type="entry name" value="BP450"/>
</dbReference>
<gene>
    <name evidence="6" type="ORF">KC01_LOCUS2221</name>
</gene>
<evidence type="ECO:0000256" key="5">
    <source>
        <dbReference type="RuleBase" id="RU000461"/>
    </source>
</evidence>
<evidence type="ECO:0000256" key="1">
    <source>
        <dbReference type="ARBA" id="ARBA00010617"/>
    </source>
</evidence>
<dbReference type="Pfam" id="PF00067">
    <property type="entry name" value="p450"/>
    <property type="match status" value="1"/>
</dbReference>
<dbReference type="AlphaFoldDB" id="A0AAV2IX44"/>
<organism evidence="6 7">
    <name type="scientific">Knipowitschia caucasica</name>
    <name type="common">Caucasian dwarf goby</name>
    <name type="synonym">Pomatoschistus caucasicus</name>
    <dbReference type="NCBI Taxonomy" id="637954"/>
    <lineage>
        <taxon>Eukaryota</taxon>
        <taxon>Metazoa</taxon>
        <taxon>Chordata</taxon>
        <taxon>Craniata</taxon>
        <taxon>Vertebrata</taxon>
        <taxon>Euteleostomi</taxon>
        <taxon>Actinopterygii</taxon>
        <taxon>Neopterygii</taxon>
        <taxon>Teleostei</taxon>
        <taxon>Neoteleostei</taxon>
        <taxon>Acanthomorphata</taxon>
        <taxon>Gobiaria</taxon>
        <taxon>Gobiiformes</taxon>
        <taxon>Gobioidei</taxon>
        <taxon>Gobiidae</taxon>
        <taxon>Gobiinae</taxon>
        <taxon>Knipowitschia</taxon>
    </lineage>
</organism>
<reference evidence="6 7" key="1">
    <citation type="submission" date="2024-04" db="EMBL/GenBank/DDBJ databases">
        <authorList>
            <person name="Waldvogel A.-M."/>
            <person name="Schoenle A."/>
        </authorList>
    </citation>
    <scope>NUCLEOTIDE SEQUENCE [LARGE SCALE GENOMIC DNA]</scope>
</reference>
<dbReference type="GO" id="GO:0004497">
    <property type="term" value="F:monooxygenase activity"/>
    <property type="evidence" value="ECO:0007669"/>
    <property type="project" value="UniProtKB-KW"/>
</dbReference>
<keyword evidence="5" id="KW-0560">Oxidoreductase</keyword>
<sequence>MSKLPGNAGVTVLGDKSVEFYRDPVSFYGQRMDRHRGRVFLSRILNRPTVFVCSVRGARELLCEKSNIFQKDPTDLMTNMYGDTIVTTNGEEASLLRLSFSSLFTGNSLESTKGYVTRICEQHLKDLSSRGQCSYSVYKSLGTQLVLGLFLNVNPDEQPELYQEISCLCTQHWHGLISAPVNVKVPMWSSGFSTALEAREKLMAIIKDKLQNDKHGLVGTLGSLPLPDSSSASQHLLLFISALIPKALASLLTSFTLALSGNQQVETRRKAQTDADYLGFVLLEVQRLWPPFIGGRRIASQDCTIAGFHVPKDYGAVYISHAVHRDPEVFEDPDSFRPERWGERNAGQQHLLCSFGNGPRSCIGVKLTDAFLKEACMYLLQHYDWCVDPSTQALQYKWLPVSRPANSPTISFSRLDENPPGHSGS</sequence>
<keyword evidence="2 5" id="KW-0349">Heme</keyword>
<protein>
    <recommendedName>
        <fullName evidence="8">Cytochrome P450</fullName>
    </recommendedName>
</protein>
<dbReference type="PROSITE" id="PS00086">
    <property type="entry name" value="CYTOCHROME_P450"/>
    <property type="match status" value="1"/>
</dbReference>
<evidence type="ECO:0008006" key="8">
    <source>
        <dbReference type="Google" id="ProtNLM"/>
    </source>
</evidence>